<reference evidence="3 4" key="1">
    <citation type="submission" date="2016-10" db="EMBL/GenBank/DDBJ databases">
        <authorList>
            <person name="Cai Z."/>
        </authorList>
    </citation>
    <scope>NUCLEOTIDE SEQUENCE [LARGE SCALE GENOMIC DNA]</scope>
</reference>
<feature type="compositionally biased region" description="Low complexity" evidence="1">
    <location>
        <begin position="53"/>
        <end position="74"/>
    </location>
</feature>
<evidence type="ECO:0000313" key="4">
    <source>
        <dbReference type="Proteomes" id="UP000256970"/>
    </source>
</evidence>
<gene>
    <name evidence="3" type="ORF">BQ4739_LOCUS11408</name>
</gene>
<evidence type="ECO:0000313" key="3">
    <source>
        <dbReference type="EMBL" id="SZX71273.1"/>
    </source>
</evidence>
<name>A0A383W2A7_TETOB</name>
<dbReference type="AlphaFoldDB" id="A0A383W2A7"/>
<keyword evidence="4" id="KW-1185">Reference proteome</keyword>
<organism evidence="3 4">
    <name type="scientific">Tetradesmus obliquus</name>
    <name type="common">Green alga</name>
    <name type="synonym">Acutodesmus obliquus</name>
    <dbReference type="NCBI Taxonomy" id="3088"/>
    <lineage>
        <taxon>Eukaryota</taxon>
        <taxon>Viridiplantae</taxon>
        <taxon>Chlorophyta</taxon>
        <taxon>core chlorophytes</taxon>
        <taxon>Chlorophyceae</taxon>
        <taxon>CS clade</taxon>
        <taxon>Sphaeropleales</taxon>
        <taxon>Scenedesmaceae</taxon>
        <taxon>Tetradesmus</taxon>
    </lineage>
</organism>
<evidence type="ECO:0000256" key="1">
    <source>
        <dbReference type="SAM" id="MobiDB-lite"/>
    </source>
</evidence>
<evidence type="ECO:0000256" key="2">
    <source>
        <dbReference type="SAM" id="Phobius"/>
    </source>
</evidence>
<keyword evidence="2" id="KW-0472">Membrane</keyword>
<feature type="transmembrane region" description="Helical" evidence="2">
    <location>
        <begin position="190"/>
        <end position="219"/>
    </location>
</feature>
<dbReference type="Proteomes" id="UP000256970">
    <property type="component" value="Unassembled WGS sequence"/>
</dbReference>
<dbReference type="PANTHER" id="PTHR34370:SF1">
    <property type="entry name" value="OS04G0600100 PROTEIN"/>
    <property type="match status" value="1"/>
</dbReference>
<feature type="region of interest" description="Disordered" evidence="1">
    <location>
        <begin position="48"/>
        <end position="74"/>
    </location>
</feature>
<protein>
    <submittedName>
        <fullName evidence="3">Uncharacterized protein</fullName>
    </submittedName>
</protein>
<proteinExistence type="predicted"/>
<feature type="transmembrane region" description="Helical" evidence="2">
    <location>
        <begin position="106"/>
        <end position="128"/>
    </location>
</feature>
<accession>A0A383W2A7</accession>
<dbReference type="PANTHER" id="PTHR34370">
    <property type="entry name" value="OS04G0600100 PROTEIN"/>
    <property type="match status" value="1"/>
</dbReference>
<dbReference type="EMBL" id="FNXT01001043">
    <property type="protein sequence ID" value="SZX71273.1"/>
    <property type="molecule type" value="Genomic_DNA"/>
</dbReference>
<keyword evidence="2" id="KW-1133">Transmembrane helix</keyword>
<keyword evidence="2" id="KW-0812">Transmembrane</keyword>
<sequence>MMRATAAPAAARRAVAQLSLGTFPASHLIIKSIAQSGCLHCRAAAGAAGAGDTGSSSSSSSGSSSGTDGSAAASSESTGVLGWLKRSFGSSNLDKQKLADYGLGAFAAYGILSNLNAGVLVTIAWLAVVKQTGLTPIDPGQWPKFLAVYAGLYITTNLLRPVRLTLALAAAPAFNSALDRIQSTLRVNKAVAFGLMLAGIAISSFTCISLAIVLCGGFPNGLPPVPWKR</sequence>